<accession>A0AC61NJ71</accession>
<reference evidence="1" key="1">
    <citation type="submission" date="2021-08" db="EMBL/GenBank/DDBJ databases">
        <title>Novel anaerobic bacterium isolated from sea squirt in East Sea, Republic of Korea.</title>
        <authorList>
            <person name="Nguyen T.H."/>
            <person name="Li Z."/>
            <person name="Lee Y.-J."/>
            <person name="Ko J."/>
            <person name="Kim S.-G."/>
        </authorList>
    </citation>
    <scope>NUCLEOTIDE SEQUENCE</scope>
    <source>
        <strain evidence="1">KCTC 25031</strain>
    </source>
</reference>
<dbReference type="Proteomes" id="UP000826212">
    <property type="component" value="Chromosome"/>
</dbReference>
<evidence type="ECO:0000313" key="2">
    <source>
        <dbReference type="Proteomes" id="UP000826212"/>
    </source>
</evidence>
<keyword evidence="2" id="KW-1185">Reference proteome</keyword>
<organism evidence="1 2">
    <name type="scientific">Halosquirtibacter laminarini</name>
    <dbReference type="NCBI Taxonomy" id="3374600"/>
    <lineage>
        <taxon>Bacteria</taxon>
        <taxon>Pseudomonadati</taxon>
        <taxon>Bacteroidota</taxon>
        <taxon>Bacteroidia</taxon>
        <taxon>Marinilabiliales</taxon>
        <taxon>Prolixibacteraceae</taxon>
        <taxon>Halosquirtibacter</taxon>
    </lineage>
</organism>
<evidence type="ECO:0000313" key="1">
    <source>
        <dbReference type="EMBL" id="QZE15793.1"/>
    </source>
</evidence>
<protein>
    <submittedName>
        <fullName evidence="1">TetR/AcrR family transcriptional regulator</fullName>
    </submittedName>
</protein>
<proteinExistence type="predicted"/>
<name>A0AC61NJ71_9BACT</name>
<gene>
    <name evidence="1" type="ORF">K4L44_08165</name>
</gene>
<sequence length="198" mass="23342">MSKSKSEITRRLLIQSALDVLSRTSYKGAKLQDVAVEVGLSRGAIYWHFKNKQDLYEQVFYEYFDISMNEIYKIIDNGESVIATISRIVDYLVVDHVDANHKSALIYNGMVLEAPEDTKILIKRVDKLFQRLFEMHNEMLQRGVEKGELRSDIDSRLETRALYSFIWGYYTNKVRFFSRRNPSDIRSYILQKFVYQLL</sequence>
<dbReference type="EMBL" id="CP081303">
    <property type="protein sequence ID" value="QZE15793.1"/>
    <property type="molecule type" value="Genomic_DNA"/>
</dbReference>